<sequence>MPCTTCIAAMIGVALLFFGFLFSQSLSPSGNIVETEKTVDFSLFGEPHQHDVPARLRKKMVAMLTADVKDADAAAGLLHPAAERSSTKDPMTLDEVTSYLEKFLHELHRVFVERKHSNIWQIWESYEQLVEKTLYKWDQEYLQRMPPRREDGSIFLSLASYRDENCLNTITWAYEKSRNPEKLFVGLVQQNCDAGCHSGLLEDGKMIPAEPDEDCHKVFCESDLGRPHCEAGRVRALHVNETESLGPYAARYFGSKLWYGESWYMQIDAHMTFAQDWDASSLEMLHTAPSRKPIISHYPPPHTVNFTEAKEKAAARLCGPVFASSVLESQIIRLEGLAFYDRTLQKVPKFAPFAAAGYFVAHSGKSYEGVENLFIFISMKLSSLVFVVCMSLHPFQML</sequence>
<feature type="chain" id="PRO_5036192247" evidence="1">
    <location>
        <begin position="26"/>
        <end position="398"/>
    </location>
</feature>
<dbReference type="PANTHER" id="PTHR34496:SF10">
    <property type="entry name" value="GLCNAC TRANSFERASE"/>
    <property type="match status" value="1"/>
</dbReference>
<dbReference type="InterPro" id="IPR021067">
    <property type="entry name" value="Glycosyltransferase"/>
</dbReference>
<protein>
    <submittedName>
        <fullName evidence="3">Uncharacterized protein</fullName>
    </submittedName>
</protein>
<reference evidence="3" key="1">
    <citation type="submission" date="2021-01" db="EMBL/GenBank/DDBJ databases">
        <authorList>
            <person name="Corre E."/>
            <person name="Pelletier E."/>
            <person name="Niang G."/>
            <person name="Scheremetjew M."/>
            <person name="Finn R."/>
            <person name="Kale V."/>
            <person name="Holt S."/>
            <person name="Cochrane G."/>
            <person name="Meng A."/>
            <person name="Brown T."/>
            <person name="Cohen L."/>
        </authorList>
    </citation>
    <scope>NUCLEOTIDE SEQUENCE</scope>
    <source>
        <strain evidence="3">308</strain>
    </source>
</reference>
<evidence type="ECO:0000313" key="3">
    <source>
        <dbReference type="EMBL" id="CAD8901296.1"/>
    </source>
</evidence>
<accession>A0A6U5LLC7</accession>
<dbReference type="AlphaFoldDB" id="A0A6U5LLC7"/>
<evidence type="ECO:0000256" key="1">
    <source>
        <dbReference type="SAM" id="SignalP"/>
    </source>
</evidence>
<name>A0A6U5LLC7_9STRA</name>
<keyword evidence="1" id="KW-0732">Signal</keyword>
<dbReference type="Pfam" id="PF11397">
    <property type="entry name" value="GlcNAc"/>
    <property type="match status" value="1"/>
</dbReference>
<evidence type="ECO:0000313" key="2">
    <source>
        <dbReference type="EMBL" id="CAD8901295.1"/>
    </source>
</evidence>
<proteinExistence type="predicted"/>
<dbReference type="PANTHER" id="PTHR34496">
    <property type="entry name" value="GLCNAC TRANSFERASE-RELATED"/>
    <property type="match status" value="1"/>
</dbReference>
<dbReference type="EMBL" id="HBFR01039029">
    <property type="protein sequence ID" value="CAD8901295.1"/>
    <property type="molecule type" value="Transcribed_RNA"/>
</dbReference>
<gene>
    <name evidence="2" type="ORF">CHYS00102_LOCUS28514</name>
    <name evidence="3" type="ORF">CHYS00102_LOCUS28515</name>
</gene>
<organism evidence="3">
    <name type="scientific">Corethron hystrix</name>
    <dbReference type="NCBI Taxonomy" id="216773"/>
    <lineage>
        <taxon>Eukaryota</taxon>
        <taxon>Sar</taxon>
        <taxon>Stramenopiles</taxon>
        <taxon>Ochrophyta</taxon>
        <taxon>Bacillariophyta</taxon>
        <taxon>Coscinodiscophyceae</taxon>
        <taxon>Corethrophycidae</taxon>
        <taxon>Corethrales</taxon>
        <taxon>Corethraceae</taxon>
        <taxon>Corethron</taxon>
    </lineage>
</organism>
<feature type="signal peptide" evidence="1">
    <location>
        <begin position="1"/>
        <end position="25"/>
    </location>
</feature>
<dbReference type="EMBL" id="HBFR01039030">
    <property type="protein sequence ID" value="CAD8901296.1"/>
    <property type="molecule type" value="Transcribed_RNA"/>
</dbReference>